<gene>
    <name evidence="2" type="ORF">AKAME5_002894100</name>
</gene>
<feature type="compositionally biased region" description="Basic and acidic residues" evidence="1">
    <location>
        <begin position="102"/>
        <end position="127"/>
    </location>
</feature>
<feature type="compositionally biased region" description="Polar residues" evidence="1">
    <location>
        <begin position="85"/>
        <end position="101"/>
    </location>
</feature>
<organism evidence="2 3">
    <name type="scientific">Lates japonicus</name>
    <name type="common">Japanese lates</name>
    <dbReference type="NCBI Taxonomy" id="270547"/>
    <lineage>
        <taxon>Eukaryota</taxon>
        <taxon>Metazoa</taxon>
        <taxon>Chordata</taxon>
        <taxon>Craniata</taxon>
        <taxon>Vertebrata</taxon>
        <taxon>Euteleostomi</taxon>
        <taxon>Actinopterygii</taxon>
        <taxon>Neopterygii</taxon>
        <taxon>Teleostei</taxon>
        <taxon>Neoteleostei</taxon>
        <taxon>Acanthomorphata</taxon>
        <taxon>Carangaria</taxon>
        <taxon>Carangaria incertae sedis</taxon>
        <taxon>Centropomidae</taxon>
        <taxon>Lates</taxon>
    </lineage>
</organism>
<evidence type="ECO:0000256" key="1">
    <source>
        <dbReference type="SAM" id="MobiDB-lite"/>
    </source>
</evidence>
<dbReference type="AlphaFoldDB" id="A0AAD3MTD6"/>
<keyword evidence="2" id="KW-0675">Receptor</keyword>
<reference evidence="2" key="1">
    <citation type="submission" date="2022-08" db="EMBL/GenBank/DDBJ databases">
        <title>Genome sequencing of akame (Lates japonicus).</title>
        <authorList>
            <person name="Hashiguchi Y."/>
            <person name="Takahashi H."/>
        </authorList>
    </citation>
    <scope>NUCLEOTIDE SEQUENCE</scope>
    <source>
        <strain evidence="2">Kochi</strain>
    </source>
</reference>
<dbReference type="Proteomes" id="UP001279410">
    <property type="component" value="Unassembled WGS sequence"/>
</dbReference>
<sequence>MCLYLTGANLRQPALYDPAHISAGGKPDYRSDLLAIRFASFNPAIRPWVYICAENLLLKGVGERLKRVARVKGGRRQHRLGRRSTPPSLHSNDTSYVTHGQLQERRGAPVESTGDPRVEEEVAADSKQRRRPSRPQDALQQHRRSLRMSEEDIVTCTFSTELLAGSAKCL</sequence>
<accession>A0AAD3MTD6</accession>
<evidence type="ECO:0000313" key="2">
    <source>
        <dbReference type="EMBL" id="GLD59636.1"/>
    </source>
</evidence>
<protein>
    <submittedName>
        <fullName evidence="2">Prostaglandin E receptor 4 (Subtype EP4) c</fullName>
    </submittedName>
</protein>
<name>A0AAD3MTD6_LATJO</name>
<dbReference type="EMBL" id="BRZM01004792">
    <property type="protein sequence ID" value="GLD59636.1"/>
    <property type="molecule type" value="Genomic_DNA"/>
</dbReference>
<keyword evidence="3" id="KW-1185">Reference proteome</keyword>
<feature type="region of interest" description="Disordered" evidence="1">
    <location>
        <begin position="69"/>
        <end position="146"/>
    </location>
</feature>
<feature type="compositionally biased region" description="Basic residues" evidence="1">
    <location>
        <begin position="69"/>
        <end position="82"/>
    </location>
</feature>
<comment type="caution">
    <text evidence="2">The sequence shown here is derived from an EMBL/GenBank/DDBJ whole genome shotgun (WGS) entry which is preliminary data.</text>
</comment>
<proteinExistence type="predicted"/>
<evidence type="ECO:0000313" key="3">
    <source>
        <dbReference type="Proteomes" id="UP001279410"/>
    </source>
</evidence>